<dbReference type="Proteomes" id="UP001596547">
    <property type="component" value="Unassembled WGS sequence"/>
</dbReference>
<dbReference type="Pfam" id="PF26589">
    <property type="entry name" value="DUF8186"/>
    <property type="match status" value="1"/>
</dbReference>
<feature type="domain" description="DUF8186" evidence="1">
    <location>
        <begin position="124"/>
        <end position="300"/>
    </location>
</feature>
<dbReference type="RefSeq" id="WP_276306104.1">
    <property type="nucleotide sequence ID" value="NZ_CP119993.1"/>
</dbReference>
<gene>
    <name evidence="2" type="ORF">ACFQPE_20065</name>
</gene>
<protein>
    <recommendedName>
        <fullName evidence="1">DUF8186 domain-containing protein</fullName>
    </recommendedName>
</protein>
<evidence type="ECO:0000259" key="1">
    <source>
        <dbReference type="Pfam" id="PF26589"/>
    </source>
</evidence>
<dbReference type="InterPro" id="IPR058499">
    <property type="entry name" value="DUF8186"/>
</dbReference>
<keyword evidence="3" id="KW-1185">Reference proteome</keyword>
<comment type="caution">
    <text evidence="2">The sequence shown here is derived from an EMBL/GenBank/DDBJ whole genome shotgun (WGS) entry which is preliminary data.</text>
</comment>
<reference evidence="2 3" key="1">
    <citation type="journal article" date="2019" name="Int. J. Syst. Evol. Microbiol.">
        <title>The Global Catalogue of Microorganisms (GCM) 10K type strain sequencing project: providing services to taxonomists for standard genome sequencing and annotation.</title>
        <authorList>
            <consortium name="The Broad Institute Genomics Platform"/>
            <consortium name="The Broad Institute Genome Sequencing Center for Infectious Disease"/>
            <person name="Wu L."/>
            <person name="Ma J."/>
        </authorList>
    </citation>
    <scope>NUCLEOTIDE SEQUENCE [LARGE SCALE GENOMIC DNA]</scope>
    <source>
        <strain evidence="2 3">PSR21</strain>
    </source>
</reference>
<organism evidence="2 3">
    <name type="scientific">Halomarina halobia</name>
    <dbReference type="NCBI Taxonomy" id="3033386"/>
    <lineage>
        <taxon>Archaea</taxon>
        <taxon>Methanobacteriati</taxon>
        <taxon>Methanobacteriota</taxon>
        <taxon>Stenosarchaea group</taxon>
        <taxon>Halobacteria</taxon>
        <taxon>Halobacteriales</taxon>
        <taxon>Natronomonadaceae</taxon>
        <taxon>Halomarina</taxon>
    </lineage>
</organism>
<evidence type="ECO:0000313" key="2">
    <source>
        <dbReference type="EMBL" id="MFC7319068.1"/>
    </source>
</evidence>
<dbReference type="GeneID" id="79317741"/>
<name>A0ABD6AER8_9EURY</name>
<proteinExistence type="predicted"/>
<dbReference type="EMBL" id="JBHTBF010000003">
    <property type="protein sequence ID" value="MFC7319068.1"/>
    <property type="molecule type" value="Genomic_DNA"/>
</dbReference>
<evidence type="ECO:0000313" key="3">
    <source>
        <dbReference type="Proteomes" id="UP001596547"/>
    </source>
</evidence>
<sequence>MVDPHSATSHIASMMDRRPLTGLLVVALLALPLGNAVTAPVGDAPNGSTHAFISDDRDPDAGTLPPFVLPGIDDVVRTENASLANISRMRDFSYATTQPPYRAGPNQQTLSEYRRAQLDSIRRNESTSLWLPDSQRSNGTVVKDAHITILGTKEGAQTRIGTGEGNQTENASNRLLIPRNGTVLTYLDYSTLLPNRTCTVVSDTKTCFSYTLLDQQVNRSVRIGTQTWDSDSASPRQLEYAGANATEPTTMEVRATINSTVTVQKTSYARDGGGWQPSNTTADETLTLSHTVQDSTPVVVTTNQHLSVTQTVVRSEEGIDRIVLQFEAPQTRRLPADRRDYYDEVQVLEAERHAALRDQLCQLCRQVGRQLWATKAWVVLVLLTVAVAMVWL</sequence>
<dbReference type="AlphaFoldDB" id="A0ABD6AER8"/>
<accession>A0ABD6AER8</accession>